<gene>
    <name evidence="2" type="ORF">FUSPEROL_02242</name>
</gene>
<dbReference type="GeneID" id="78420404"/>
<dbReference type="InterPro" id="IPR023387">
    <property type="entry name" value="DUF1653-like_dom"/>
</dbReference>
<evidence type="ECO:0000259" key="1">
    <source>
        <dbReference type="Pfam" id="PF07866"/>
    </source>
</evidence>
<protein>
    <recommendedName>
        <fullName evidence="1">DUF1653 domain-containing protein</fullName>
    </recommendedName>
</protein>
<dbReference type="Proteomes" id="UP000003748">
    <property type="component" value="Unassembled WGS sequence"/>
</dbReference>
<dbReference type="AlphaFoldDB" id="D4CXP5"/>
<reference evidence="2 3" key="1">
    <citation type="submission" date="2010-02" db="EMBL/GenBank/DDBJ databases">
        <authorList>
            <person name="Weinstock G."/>
            <person name="Sodergren E."/>
            <person name="Clifton S."/>
            <person name="Fulton L."/>
            <person name="Fulton B."/>
            <person name="Courtney L."/>
            <person name="Fronick C."/>
            <person name="Harrison M."/>
            <person name="Strong C."/>
            <person name="Farmer C."/>
            <person name="Delahaunty K."/>
            <person name="Markovic C."/>
            <person name="Hall O."/>
            <person name="Minx P."/>
            <person name="Tomlinson C."/>
            <person name="Mitreva M."/>
            <person name="Nelson J."/>
            <person name="Hou S."/>
            <person name="Wollam A."/>
            <person name="Pepin K.H."/>
            <person name="Johnson M."/>
            <person name="Bhonagiri V."/>
            <person name="Zhang X."/>
            <person name="Suruliraj S."/>
            <person name="Warren W."/>
            <person name="Chinwalla A."/>
            <person name="Mardis E.R."/>
            <person name="Wilson R.K."/>
        </authorList>
    </citation>
    <scope>NUCLEOTIDE SEQUENCE [LARGE SCALE GENOMIC DNA]</scope>
    <source>
        <strain evidence="2 3">ATCC 33693</strain>
    </source>
</reference>
<accession>D4CXP5</accession>
<sequence>MERIIETNKTYQHFKGRLYRTITIAEHSETGEKLVIYQALYDDYKIYARPYEMFTSEVDKEKYPNATQKYRFEILKLEK</sequence>
<proteinExistence type="predicted"/>
<organism evidence="2 3">
    <name type="scientific">Fusobacterium periodonticum ATCC 33693</name>
    <dbReference type="NCBI Taxonomy" id="546275"/>
    <lineage>
        <taxon>Bacteria</taxon>
        <taxon>Fusobacteriati</taxon>
        <taxon>Fusobacteriota</taxon>
        <taxon>Fusobacteriia</taxon>
        <taxon>Fusobacteriales</taxon>
        <taxon>Fusobacteriaceae</taxon>
        <taxon>Fusobacterium</taxon>
    </lineage>
</organism>
<dbReference type="STRING" id="546275.FUSPEROL_02242"/>
<dbReference type="EMBL" id="ACJY01000101">
    <property type="protein sequence ID" value="EFE85884.1"/>
    <property type="molecule type" value="Genomic_DNA"/>
</dbReference>
<comment type="caution">
    <text evidence="2">The sequence shown here is derived from an EMBL/GenBank/DDBJ whole genome shotgun (WGS) entry which is preliminary data.</text>
</comment>
<dbReference type="Pfam" id="PF07866">
    <property type="entry name" value="DUF1653"/>
    <property type="match status" value="1"/>
</dbReference>
<evidence type="ECO:0000313" key="2">
    <source>
        <dbReference type="EMBL" id="EFE85884.1"/>
    </source>
</evidence>
<dbReference type="Gene3D" id="2.30.30.320">
    <property type="entry name" value="DUF1653-like domain"/>
    <property type="match status" value="1"/>
</dbReference>
<dbReference type="OrthoDB" id="371169at2"/>
<evidence type="ECO:0000313" key="3">
    <source>
        <dbReference type="Proteomes" id="UP000003748"/>
    </source>
</evidence>
<dbReference type="RefSeq" id="WP_005975161.1">
    <property type="nucleotide sequence ID" value="NZ_GG665898.1"/>
</dbReference>
<dbReference type="InterPro" id="IPR037135">
    <property type="entry name" value="DUF1653-like_dom_sf"/>
</dbReference>
<dbReference type="HOGENOM" id="CLU_097488_3_1_0"/>
<name>D4CXP5_9FUSO</name>
<dbReference type="eggNOG" id="COG4728">
    <property type="taxonomic scope" value="Bacteria"/>
</dbReference>
<feature type="domain" description="DUF1653" evidence="1">
    <location>
        <begin position="10"/>
        <end position="73"/>
    </location>
</feature>